<dbReference type="InterPro" id="IPR004472">
    <property type="entry name" value="DTB_synth_BioD"/>
</dbReference>
<evidence type="ECO:0000256" key="9">
    <source>
        <dbReference type="HAMAP-Rule" id="MF_00336"/>
    </source>
</evidence>
<evidence type="ECO:0000256" key="1">
    <source>
        <dbReference type="ARBA" id="ARBA00022490"/>
    </source>
</evidence>
<feature type="binding site" evidence="9">
    <location>
        <position position="45"/>
    </location>
    <ligand>
        <name>ATP</name>
        <dbReference type="ChEBI" id="CHEBI:30616"/>
    </ligand>
</feature>
<feature type="binding site" evidence="9">
    <location>
        <position position="105"/>
    </location>
    <ligand>
        <name>Mg(2+)</name>
        <dbReference type="ChEBI" id="CHEBI:18420"/>
    </ligand>
</feature>
<dbReference type="NCBIfam" id="TIGR00347">
    <property type="entry name" value="bioD"/>
    <property type="match status" value="1"/>
</dbReference>
<feature type="active site" evidence="9">
    <location>
        <position position="36"/>
    </location>
</feature>
<feature type="binding site" evidence="9">
    <location>
        <begin position="203"/>
        <end position="205"/>
    </location>
    <ligand>
        <name>ATP</name>
        <dbReference type="ChEBI" id="CHEBI:30616"/>
    </ligand>
</feature>
<feature type="binding site" evidence="9">
    <location>
        <position position="15"/>
    </location>
    <ligand>
        <name>Mg(2+)</name>
        <dbReference type="ChEBI" id="CHEBI:18420"/>
    </ligand>
</feature>
<feature type="binding site" evidence="9">
    <location>
        <begin position="165"/>
        <end position="166"/>
    </location>
    <ligand>
        <name>ATP</name>
        <dbReference type="ChEBI" id="CHEBI:30616"/>
    </ligand>
</feature>
<evidence type="ECO:0000256" key="2">
    <source>
        <dbReference type="ARBA" id="ARBA00022598"/>
    </source>
</evidence>
<evidence type="ECO:0000313" key="11">
    <source>
        <dbReference type="Proteomes" id="UP001597375"/>
    </source>
</evidence>
<keyword evidence="11" id="KW-1185">Reference proteome</keyword>
<evidence type="ECO:0000256" key="4">
    <source>
        <dbReference type="ARBA" id="ARBA00022741"/>
    </source>
</evidence>
<comment type="cofactor">
    <cofactor evidence="9">
        <name>Mg(2+)</name>
        <dbReference type="ChEBI" id="CHEBI:18420"/>
    </cofactor>
</comment>
<evidence type="ECO:0000256" key="3">
    <source>
        <dbReference type="ARBA" id="ARBA00022723"/>
    </source>
</evidence>
<comment type="similarity">
    <text evidence="9">Belongs to the dethiobiotin synthetase family.</text>
</comment>
<evidence type="ECO:0000256" key="5">
    <source>
        <dbReference type="ARBA" id="ARBA00022756"/>
    </source>
</evidence>
<evidence type="ECO:0000313" key="10">
    <source>
        <dbReference type="EMBL" id="MFD2256003.1"/>
    </source>
</evidence>
<keyword evidence="7 9" id="KW-0460">Magnesium</keyword>
<comment type="subcellular location">
    <subcellularLocation>
        <location evidence="9">Cytoplasm</location>
    </subcellularLocation>
</comment>
<comment type="pathway">
    <text evidence="9">Cofactor biosynthesis; biotin biosynthesis; biotin from 7,8-diaminononanoate: step 1/2.</text>
</comment>
<evidence type="ECO:0000256" key="6">
    <source>
        <dbReference type="ARBA" id="ARBA00022840"/>
    </source>
</evidence>
<comment type="subunit">
    <text evidence="9">Homodimer.</text>
</comment>
<proteinExistence type="inferred from homology"/>
<protein>
    <recommendedName>
        <fullName evidence="9">ATP-dependent dethiobiotin synthetase BioD</fullName>
        <ecNumber evidence="9">6.3.3.3</ecNumber>
    </recommendedName>
    <alternativeName>
        <fullName evidence="9">DTB synthetase</fullName>
        <shortName evidence="9">DTBS</shortName>
    </alternativeName>
    <alternativeName>
        <fullName evidence="9">Dethiobiotin synthase</fullName>
    </alternativeName>
</protein>
<keyword evidence="4 9" id="KW-0547">Nucleotide-binding</keyword>
<dbReference type="GO" id="GO:0004141">
    <property type="term" value="F:dethiobiotin synthase activity"/>
    <property type="evidence" value="ECO:0007669"/>
    <property type="project" value="UniProtKB-EC"/>
</dbReference>
<comment type="catalytic activity">
    <reaction evidence="9">
        <text>(7R,8S)-7,8-diammoniononanoate + CO2 + ATP = (4R,5S)-dethiobiotin + ADP + phosphate + 3 H(+)</text>
        <dbReference type="Rhea" id="RHEA:15805"/>
        <dbReference type="ChEBI" id="CHEBI:15378"/>
        <dbReference type="ChEBI" id="CHEBI:16526"/>
        <dbReference type="ChEBI" id="CHEBI:30616"/>
        <dbReference type="ChEBI" id="CHEBI:43474"/>
        <dbReference type="ChEBI" id="CHEBI:149469"/>
        <dbReference type="ChEBI" id="CHEBI:149473"/>
        <dbReference type="ChEBI" id="CHEBI:456216"/>
        <dbReference type="EC" id="6.3.3.3"/>
    </reaction>
</comment>
<dbReference type="SUPFAM" id="SSF52540">
    <property type="entry name" value="P-loop containing nucleoside triphosphate hydrolases"/>
    <property type="match status" value="1"/>
</dbReference>
<dbReference type="InterPro" id="IPR027417">
    <property type="entry name" value="P-loop_NTPase"/>
</dbReference>
<keyword evidence="2 9" id="KW-0436">Ligase</keyword>
<comment type="function">
    <text evidence="9">Catalyzes a mechanistically unusual reaction, the ATP-dependent insertion of CO2 between the N7 and N8 nitrogen atoms of 7,8-diaminopelargonic acid (DAPA, also called 7,8-diammoniononanoate) to form a ureido ring.</text>
</comment>
<dbReference type="RefSeq" id="WP_386818855.1">
    <property type="nucleotide sequence ID" value="NZ_JBHUIT010000003.1"/>
</dbReference>
<feature type="binding site" evidence="9">
    <location>
        <position position="45"/>
    </location>
    <ligand>
        <name>Mg(2+)</name>
        <dbReference type="ChEBI" id="CHEBI:18420"/>
    </ligand>
</feature>
<sequence length="213" mass="22866">MNFFITGTDTGVGKTYVTKLIIESLRAEGTDAIGFKPVSCGDREDATILAAASGDLPLDEINPLHFHSPLAPHVAALLENTSINPQEIVRSYQELAAKSGMMLVEGAGGWEVPLTEKYFISDLAKDLNLPVILVAANRLGALNHILLSLGAIKAKGLTCVGIILNQLEDEMDTPMITNKGILESLTDVPLLDHIIHNQDFLSPELIDTLLGNS</sequence>
<gene>
    <name evidence="9 10" type="primary">bioD</name>
    <name evidence="10" type="ORF">ACFSSA_04885</name>
</gene>
<dbReference type="Pfam" id="PF13500">
    <property type="entry name" value="AAA_26"/>
    <property type="match status" value="1"/>
</dbReference>
<dbReference type="EC" id="6.3.3.3" evidence="9"/>
<dbReference type="HAMAP" id="MF_00336">
    <property type="entry name" value="BioD"/>
    <property type="match status" value="1"/>
</dbReference>
<keyword evidence="3 9" id="KW-0479">Metal-binding</keyword>
<dbReference type="Gene3D" id="3.40.50.300">
    <property type="entry name" value="P-loop containing nucleotide triphosphate hydrolases"/>
    <property type="match status" value="1"/>
</dbReference>
<dbReference type="PIRSF" id="PIRSF006755">
    <property type="entry name" value="DTB_synth"/>
    <property type="match status" value="1"/>
</dbReference>
<comment type="catalytic activity">
    <reaction evidence="8">
        <text>(7R,8S)-8-amino-7-(carboxyamino)nonanoate + ATP = (4R,5S)-dethiobiotin + ADP + phosphate + H(+)</text>
        <dbReference type="Rhea" id="RHEA:63684"/>
        <dbReference type="ChEBI" id="CHEBI:15378"/>
        <dbReference type="ChEBI" id="CHEBI:30616"/>
        <dbReference type="ChEBI" id="CHEBI:43474"/>
        <dbReference type="ChEBI" id="CHEBI:149470"/>
        <dbReference type="ChEBI" id="CHEBI:149473"/>
        <dbReference type="ChEBI" id="CHEBI:456216"/>
    </reaction>
</comment>
<dbReference type="EMBL" id="JBHUIT010000003">
    <property type="protein sequence ID" value="MFD2256003.1"/>
    <property type="molecule type" value="Genomic_DNA"/>
</dbReference>
<comment type="caution">
    <text evidence="9">Lacks conserved residue(s) required for the propagation of feature annotation.</text>
</comment>
<feature type="binding site" evidence="9">
    <location>
        <begin position="11"/>
        <end position="16"/>
    </location>
    <ligand>
        <name>ATP</name>
        <dbReference type="ChEBI" id="CHEBI:30616"/>
    </ligand>
</feature>
<reference evidence="11" key="1">
    <citation type="journal article" date="2019" name="Int. J. Syst. Evol. Microbiol.">
        <title>The Global Catalogue of Microorganisms (GCM) 10K type strain sequencing project: providing services to taxonomists for standard genome sequencing and annotation.</title>
        <authorList>
            <consortium name="The Broad Institute Genomics Platform"/>
            <consortium name="The Broad Institute Genome Sequencing Center for Infectious Disease"/>
            <person name="Wu L."/>
            <person name="Ma J."/>
        </authorList>
    </citation>
    <scope>NUCLEOTIDE SEQUENCE [LARGE SCALE GENOMIC DNA]</scope>
    <source>
        <strain evidence="11">CGMCC 4.7106</strain>
    </source>
</reference>
<dbReference type="PANTHER" id="PTHR43210:SF2">
    <property type="entry name" value="ATP-DEPENDENT DETHIOBIOTIN SYNTHETASE BIOD 2"/>
    <property type="match status" value="1"/>
</dbReference>
<evidence type="ECO:0000256" key="8">
    <source>
        <dbReference type="ARBA" id="ARBA00047386"/>
    </source>
</evidence>
<evidence type="ECO:0000256" key="7">
    <source>
        <dbReference type="ARBA" id="ARBA00022842"/>
    </source>
</evidence>
<dbReference type="Proteomes" id="UP001597375">
    <property type="component" value="Unassembled WGS sequence"/>
</dbReference>
<keyword evidence="6 9" id="KW-0067">ATP-binding</keyword>
<organism evidence="10 11">
    <name type="scientific">Luteolibacter algae</name>
    <dbReference type="NCBI Taxonomy" id="454151"/>
    <lineage>
        <taxon>Bacteria</taxon>
        <taxon>Pseudomonadati</taxon>
        <taxon>Verrucomicrobiota</taxon>
        <taxon>Verrucomicrobiia</taxon>
        <taxon>Verrucomicrobiales</taxon>
        <taxon>Verrucomicrobiaceae</taxon>
        <taxon>Luteolibacter</taxon>
    </lineage>
</organism>
<keyword evidence="5 9" id="KW-0093">Biotin biosynthesis</keyword>
<dbReference type="CDD" id="cd03109">
    <property type="entry name" value="DTBS"/>
    <property type="match status" value="1"/>
</dbReference>
<keyword evidence="1 9" id="KW-0963">Cytoplasm</keyword>
<accession>A0ABW5D4P3</accession>
<comment type="caution">
    <text evidence="10">The sequence shown here is derived from an EMBL/GenBank/DDBJ whole genome shotgun (WGS) entry which is preliminary data.</text>
</comment>
<feature type="binding site" evidence="9">
    <location>
        <begin position="105"/>
        <end position="108"/>
    </location>
    <ligand>
        <name>ATP</name>
        <dbReference type="ChEBI" id="CHEBI:30616"/>
    </ligand>
</feature>
<dbReference type="PANTHER" id="PTHR43210">
    <property type="entry name" value="DETHIOBIOTIN SYNTHETASE"/>
    <property type="match status" value="1"/>
</dbReference>
<name>A0ABW5D4P3_9BACT</name>